<gene>
    <name evidence="1" type="ORF">M472_00370</name>
</gene>
<evidence type="ECO:0000313" key="2">
    <source>
        <dbReference type="Proteomes" id="UP000016584"/>
    </source>
</evidence>
<protein>
    <submittedName>
        <fullName evidence="1">Uncharacterized protein</fullName>
    </submittedName>
</protein>
<keyword evidence="2" id="KW-1185">Reference proteome</keyword>
<sequence length="395" mass="45785">MSFFRKILGSKTNKEDHTDGEELENVYCLIEMKNIDKIDTLETTVERTNFGVITTLLTEVEISAKDSISFGTQSLLTNYVYNENGSYNLVYTIVGIDGTIESFVEDDGILPTQFLTPDGENYISLVPYHPDKELEISIPVFNRENIDLPKGNRPFVGDFVGVSNQFSIFYDVDFWSDTKPDKMLAIEFKNGVIKKKHNIKVQLPRDNKIFIENNEIHLLTKEGNSWLHRQIDEKGNEIRQRRFKTSSKFFLQILSLSFNKRSYLLAQEKGKISIEMVDENGENSRMELLDIKDPFFNTWRPVKIAEDTFVTRFNGEFGNGWFTTKNDLLLEIFYSKGEKGYKNLLTEEVLELKRSNLVISSINKTQDNSYAVVFYPMTEGRDKNRELIILNRKIE</sequence>
<dbReference type="EMBL" id="ATDL01000022">
    <property type="protein sequence ID" value="ERJ57209.1"/>
    <property type="molecule type" value="Genomic_DNA"/>
</dbReference>
<dbReference type="RefSeq" id="WP_021071940.1">
    <property type="nucleotide sequence ID" value="NZ_ATDL01000022.1"/>
</dbReference>
<dbReference type="STRING" id="1346330.M472_00370"/>
<proteinExistence type="predicted"/>
<name>U2IWZ1_9SPHI</name>
<reference evidence="1 2" key="1">
    <citation type="journal article" date="2013" name="Genome Announc.">
        <title>The Draft Genome Sequence of Sphingomonas paucimobilis Strain HER1398 (Proteobacteria), Host to the Giant PAU Phage, Indicates That It Is a Member of the Genus Sphingobacterium (Bacteroidetes).</title>
        <authorList>
            <person name="White R.A.III."/>
            <person name="Suttle C.A."/>
        </authorList>
    </citation>
    <scope>NUCLEOTIDE SEQUENCE [LARGE SCALE GENOMIC DNA]</scope>
    <source>
        <strain evidence="1 2">HER1398</strain>
    </source>
</reference>
<dbReference type="eggNOG" id="ENOG502Z9MN">
    <property type="taxonomic scope" value="Bacteria"/>
</dbReference>
<dbReference type="Proteomes" id="UP000016584">
    <property type="component" value="Unassembled WGS sequence"/>
</dbReference>
<comment type="caution">
    <text evidence="1">The sequence shown here is derived from an EMBL/GenBank/DDBJ whole genome shotgun (WGS) entry which is preliminary data.</text>
</comment>
<dbReference type="AlphaFoldDB" id="U2IWZ1"/>
<accession>U2IWZ1</accession>
<organism evidence="1 2">
    <name type="scientific">Sphingobacterium paucimobilis HER1398</name>
    <dbReference type="NCBI Taxonomy" id="1346330"/>
    <lineage>
        <taxon>Bacteria</taxon>
        <taxon>Pseudomonadati</taxon>
        <taxon>Bacteroidota</taxon>
        <taxon>Sphingobacteriia</taxon>
        <taxon>Sphingobacteriales</taxon>
        <taxon>Sphingobacteriaceae</taxon>
        <taxon>Sphingobacterium</taxon>
    </lineage>
</organism>
<evidence type="ECO:0000313" key="1">
    <source>
        <dbReference type="EMBL" id="ERJ57209.1"/>
    </source>
</evidence>
<dbReference type="PATRIC" id="fig|1346330.5.peg.3936"/>